<evidence type="ECO:0000313" key="3">
    <source>
        <dbReference type="Proteomes" id="UP000594638"/>
    </source>
</evidence>
<organism evidence="2 3">
    <name type="scientific">Olea europaea subsp. europaea</name>
    <dbReference type="NCBI Taxonomy" id="158383"/>
    <lineage>
        <taxon>Eukaryota</taxon>
        <taxon>Viridiplantae</taxon>
        <taxon>Streptophyta</taxon>
        <taxon>Embryophyta</taxon>
        <taxon>Tracheophyta</taxon>
        <taxon>Spermatophyta</taxon>
        <taxon>Magnoliopsida</taxon>
        <taxon>eudicotyledons</taxon>
        <taxon>Gunneridae</taxon>
        <taxon>Pentapetalae</taxon>
        <taxon>asterids</taxon>
        <taxon>lamiids</taxon>
        <taxon>Lamiales</taxon>
        <taxon>Oleaceae</taxon>
        <taxon>Oleeae</taxon>
        <taxon>Olea</taxon>
    </lineage>
</organism>
<dbReference type="Gramene" id="OE9A120409T1">
    <property type="protein sequence ID" value="OE9A120409C1"/>
    <property type="gene ID" value="OE9A120409"/>
</dbReference>
<feature type="compositionally biased region" description="Basic and acidic residues" evidence="1">
    <location>
        <begin position="77"/>
        <end position="93"/>
    </location>
</feature>
<dbReference type="AlphaFoldDB" id="A0A8S0R4I0"/>
<feature type="compositionally biased region" description="Acidic residues" evidence="1">
    <location>
        <begin position="22"/>
        <end position="31"/>
    </location>
</feature>
<keyword evidence="3" id="KW-1185">Reference proteome</keyword>
<feature type="region of interest" description="Disordered" evidence="1">
    <location>
        <begin position="1"/>
        <end position="50"/>
    </location>
</feature>
<dbReference type="EMBL" id="CACTIH010002089">
    <property type="protein sequence ID" value="CAA2973176.1"/>
    <property type="molecule type" value="Genomic_DNA"/>
</dbReference>
<comment type="caution">
    <text evidence="2">The sequence shown here is derived from an EMBL/GenBank/DDBJ whole genome shotgun (WGS) entry which is preliminary data.</text>
</comment>
<feature type="region of interest" description="Disordered" evidence="1">
    <location>
        <begin position="74"/>
        <end position="93"/>
    </location>
</feature>
<dbReference type="Proteomes" id="UP000594638">
    <property type="component" value="Unassembled WGS sequence"/>
</dbReference>
<gene>
    <name evidence="2" type="ORF">OLEA9_A120409</name>
</gene>
<proteinExistence type="predicted"/>
<name>A0A8S0R4I0_OLEEU</name>
<protein>
    <submittedName>
        <fullName evidence="2">Uncharacterized protein</fullName>
    </submittedName>
</protein>
<reference evidence="2 3" key="1">
    <citation type="submission" date="2019-12" db="EMBL/GenBank/DDBJ databases">
        <authorList>
            <person name="Alioto T."/>
            <person name="Alioto T."/>
            <person name="Gomez Garrido J."/>
        </authorList>
    </citation>
    <scope>NUCLEOTIDE SEQUENCE [LARGE SCALE GENOMIC DNA]</scope>
</reference>
<evidence type="ECO:0000256" key="1">
    <source>
        <dbReference type="SAM" id="MobiDB-lite"/>
    </source>
</evidence>
<accession>A0A8S0R4I0</accession>
<evidence type="ECO:0000313" key="2">
    <source>
        <dbReference type="EMBL" id="CAA2973176.1"/>
    </source>
</evidence>
<sequence length="93" mass="10524">MAADAPGNYDFGHGGGFKRMEFEDDDYEDGNDNNNGQREGDMELDPELDSLTRRRSSAAVIQLLHGIVKRMVSELGNSERDQRDTYRNDIRDG</sequence>